<evidence type="ECO:0000313" key="3">
    <source>
        <dbReference type="Proteomes" id="UP000093000"/>
    </source>
</evidence>
<keyword evidence="3" id="KW-1185">Reference proteome</keyword>
<evidence type="ECO:0000256" key="1">
    <source>
        <dbReference type="SAM" id="Phobius"/>
    </source>
</evidence>
<accession>A0A1C7NRG9</accession>
<sequence length="71" mass="8015">MQRKSLWGSYKAIPPKTRVTLGLAGMAFATVGMYLADYIEEKKPASDLEKQELEMMSPIVVVDRQQKPKSQ</sequence>
<keyword evidence="1" id="KW-1133">Transmembrane helix</keyword>
<dbReference type="EMBL" id="LUGH01000005">
    <property type="protein sequence ID" value="OBZ91712.1"/>
    <property type="molecule type" value="Genomic_DNA"/>
</dbReference>
<feature type="transmembrane region" description="Helical" evidence="1">
    <location>
        <begin position="21"/>
        <end position="39"/>
    </location>
</feature>
<evidence type="ECO:0000313" key="2">
    <source>
        <dbReference type="EMBL" id="OBZ91712.1"/>
    </source>
</evidence>
<name>A0A1C7NRG9_9FUNG</name>
<dbReference type="AlphaFoldDB" id="A0A1C7NRG9"/>
<reference evidence="2 3" key="1">
    <citation type="submission" date="2016-03" db="EMBL/GenBank/DDBJ databases">
        <title>Choanephora cucurbitarum.</title>
        <authorList>
            <person name="Min B."/>
            <person name="Park H."/>
            <person name="Park J.-H."/>
            <person name="Shin H.-D."/>
            <person name="Choi I.-G."/>
        </authorList>
    </citation>
    <scope>NUCLEOTIDE SEQUENCE [LARGE SCALE GENOMIC DNA]</scope>
    <source>
        <strain evidence="2 3">KUS-F28377</strain>
    </source>
</reference>
<dbReference type="OrthoDB" id="2555959at2759"/>
<keyword evidence="1" id="KW-0812">Transmembrane</keyword>
<protein>
    <submittedName>
        <fullName evidence="2">Uncharacterized protein</fullName>
    </submittedName>
</protein>
<organism evidence="2 3">
    <name type="scientific">Choanephora cucurbitarum</name>
    <dbReference type="NCBI Taxonomy" id="101091"/>
    <lineage>
        <taxon>Eukaryota</taxon>
        <taxon>Fungi</taxon>
        <taxon>Fungi incertae sedis</taxon>
        <taxon>Mucoromycota</taxon>
        <taxon>Mucoromycotina</taxon>
        <taxon>Mucoromycetes</taxon>
        <taxon>Mucorales</taxon>
        <taxon>Mucorineae</taxon>
        <taxon>Choanephoraceae</taxon>
        <taxon>Choanephoroideae</taxon>
        <taxon>Choanephora</taxon>
    </lineage>
</organism>
<dbReference type="InParanoid" id="A0A1C7NRG9"/>
<keyword evidence="1" id="KW-0472">Membrane</keyword>
<gene>
    <name evidence="2" type="ORF">A0J61_00239</name>
</gene>
<proteinExistence type="predicted"/>
<comment type="caution">
    <text evidence="2">The sequence shown here is derived from an EMBL/GenBank/DDBJ whole genome shotgun (WGS) entry which is preliminary data.</text>
</comment>
<dbReference type="Proteomes" id="UP000093000">
    <property type="component" value="Unassembled WGS sequence"/>
</dbReference>